<evidence type="ECO:0000259" key="2">
    <source>
        <dbReference type="Pfam" id="PF25164"/>
    </source>
</evidence>
<feature type="domain" description="Competence protein CoiA nuclease-like" evidence="1">
    <location>
        <begin position="69"/>
        <end position="224"/>
    </location>
</feature>
<dbReference type="InterPro" id="IPR057253">
    <property type="entry name" value="CoiA-like_N"/>
</dbReference>
<name>A0ABT9VN82_9BACI</name>
<evidence type="ECO:0000313" key="5">
    <source>
        <dbReference type="Proteomes" id="UP001225646"/>
    </source>
</evidence>
<keyword evidence="5" id="KW-1185">Reference proteome</keyword>
<evidence type="ECO:0000259" key="1">
    <source>
        <dbReference type="Pfam" id="PF06054"/>
    </source>
</evidence>
<dbReference type="Proteomes" id="UP001225646">
    <property type="component" value="Unassembled WGS sequence"/>
</dbReference>
<comment type="caution">
    <text evidence="4">The sequence shown here is derived from an EMBL/GenBank/DDBJ whole genome shotgun (WGS) entry which is preliminary data.</text>
</comment>
<dbReference type="InterPro" id="IPR057252">
    <property type="entry name" value="CoiA_C"/>
</dbReference>
<feature type="domain" description="Competence protein CoiA-like N-terminal" evidence="2">
    <location>
        <begin position="17"/>
        <end position="64"/>
    </location>
</feature>
<organism evidence="4 5">
    <name type="scientific">Aeribacillus alveayuensis</name>
    <dbReference type="NCBI Taxonomy" id="279215"/>
    <lineage>
        <taxon>Bacteria</taxon>
        <taxon>Bacillati</taxon>
        <taxon>Bacillota</taxon>
        <taxon>Bacilli</taxon>
        <taxon>Bacillales</taxon>
        <taxon>Bacillaceae</taxon>
        <taxon>Aeribacillus</taxon>
    </lineage>
</organism>
<dbReference type="Pfam" id="PF06054">
    <property type="entry name" value="CoiA_nuc"/>
    <property type="match status" value="1"/>
</dbReference>
<dbReference type="EMBL" id="JAUSTR010000004">
    <property type="protein sequence ID" value="MDQ0162445.1"/>
    <property type="molecule type" value="Genomic_DNA"/>
</dbReference>
<proteinExistence type="predicted"/>
<evidence type="ECO:0000259" key="3">
    <source>
        <dbReference type="Pfam" id="PF25166"/>
    </source>
</evidence>
<dbReference type="RefSeq" id="WP_419151876.1">
    <property type="nucleotide sequence ID" value="NZ_JAUSTR010000004.1"/>
</dbReference>
<evidence type="ECO:0000313" key="4">
    <source>
        <dbReference type="EMBL" id="MDQ0162445.1"/>
    </source>
</evidence>
<dbReference type="Pfam" id="PF25164">
    <property type="entry name" value="CoiA_N"/>
    <property type="match status" value="1"/>
</dbReference>
<feature type="domain" description="Competence protein CoiA C-terminal" evidence="3">
    <location>
        <begin position="236"/>
        <end position="374"/>
    </location>
</feature>
<dbReference type="InterPro" id="IPR010330">
    <property type="entry name" value="CoiA_nuc"/>
</dbReference>
<dbReference type="PIRSF" id="PIRSF007487">
    <property type="entry name" value="Competence-induced_CoiA_bac"/>
    <property type="match status" value="1"/>
</dbReference>
<sequence>MLIAKDGQNKVIDLTSTTWTKEELNELKKTKKFFCPACKHSVQLKVGKVRIPHFAHIHHKSCQFDSEHESIYHMKGKFQLFHWLKHQRLTSELEKYFPTIKQRSDVFVQYKNQSVPIEYQCSKIPIEHINQRTDGYLKEKMMPLWVLGGTLLQRKQAFAYRFTSFHWSFIRLNNNEQPFLLSYCSNLQSFILLEMIIPFSKQIVFAQTSLFPIKKMSFVELLNPMFQNLSTHFYEEWFRKVYCFRQNRKVKLSKAERMLQTMLYEQAGLPLICLPSEAFFPLSSGWMIDESVYIWQSIVLIALQKIPERSVFHLEKVVWFIRPFVRFFPIRENRCSHGMKLQSVILQYFNSLTEVGILTKVGPYSFRKNKDILLQKNLETIIRRDQQLLQNICQKYEV</sequence>
<protein>
    <submittedName>
        <fullName evidence="4">Competence CoiA-like predicted nuclease</fullName>
    </submittedName>
</protein>
<accession>A0ABT9VN82</accession>
<dbReference type="Pfam" id="PF25166">
    <property type="entry name" value="CoiA_C"/>
    <property type="match status" value="1"/>
</dbReference>
<dbReference type="InterPro" id="IPR021176">
    <property type="entry name" value="Competence-induced_CoiA"/>
</dbReference>
<gene>
    <name evidence="4" type="ORF">J2S06_001522</name>
</gene>
<reference evidence="4 5" key="1">
    <citation type="submission" date="2023-07" db="EMBL/GenBank/DDBJ databases">
        <title>Genomic Encyclopedia of Type Strains, Phase IV (KMG-IV): sequencing the most valuable type-strain genomes for metagenomic binning, comparative biology and taxonomic classification.</title>
        <authorList>
            <person name="Goeker M."/>
        </authorList>
    </citation>
    <scope>NUCLEOTIDE SEQUENCE [LARGE SCALE GENOMIC DNA]</scope>
    <source>
        <strain evidence="4 5">DSM 19092</strain>
    </source>
</reference>